<sequence length="56" mass="6218">MISGAYDEAQPVAVSPYADRIPGARWEIFPESSHLPNVEEPARYIAVVESFLRGEV</sequence>
<proteinExistence type="predicted"/>
<evidence type="ECO:0000313" key="1">
    <source>
        <dbReference type="EMBL" id="TCO42207.1"/>
    </source>
</evidence>
<dbReference type="AlphaFoldDB" id="A0A4R2ID37"/>
<gene>
    <name evidence="1" type="ORF">EV646_11430</name>
</gene>
<protein>
    <recommendedName>
        <fullName evidence="3">TAP-like protein</fullName>
    </recommendedName>
</protein>
<evidence type="ECO:0008006" key="3">
    <source>
        <dbReference type="Google" id="ProtNLM"/>
    </source>
</evidence>
<keyword evidence="2" id="KW-1185">Reference proteome</keyword>
<dbReference type="InterPro" id="IPR029058">
    <property type="entry name" value="AB_hydrolase_fold"/>
</dbReference>
<name>A0A4R2ID37_9ACTN</name>
<accession>A0A4R2ID37</accession>
<dbReference type="SUPFAM" id="SSF53474">
    <property type="entry name" value="alpha/beta-Hydrolases"/>
    <property type="match status" value="1"/>
</dbReference>
<comment type="caution">
    <text evidence="1">The sequence shown here is derived from an EMBL/GenBank/DDBJ whole genome shotgun (WGS) entry which is preliminary data.</text>
</comment>
<dbReference type="Proteomes" id="UP000295573">
    <property type="component" value="Unassembled WGS sequence"/>
</dbReference>
<dbReference type="EMBL" id="SLWR01000014">
    <property type="protein sequence ID" value="TCO42207.1"/>
    <property type="molecule type" value="Genomic_DNA"/>
</dbReference>
<reference evidence="1 2" key="1">
    <citation type="journal article" date="2015" name="Stand. Genomic Sci.">
        <title>Genomic Encyclopedia of Bacterial and Archaeal Type Strains, Phase III: the genomes of soil and plant-associated and newly described type strains.</title>
        <authorList>
            <person name="Whitman W.B."/>
            <person name="Woyke T."/>
            <person name="Klenk H.P."/>
            <person name="Zhou Y."/>
            <person name="Lilburn T.G."/>
            <person name="Beck B.J."/>
            <person name="De Vos P."/>
            <person name="Vandamme P."/>
            <person name="Eisen J.A."/>
            <person name="Garrity G."/>
            <person name="Hugenholtz P."/>
            <person name="Kyrpides N.C."/>
        </authorList>
    </citation>
    <scope>NUCLEOTIDE SEQUENCE [LARGE SCALE GENOMIC DNA]</scope>
    <source>
        <strain evidence="1 2">VKM Ac-2541</strain>
    </source>
</reference>
<dbReference type="RefSeq" id="WP_241996482.1">
    <property type="nucleotide sequence ID" value="NZ_SLWR01000014.1"/>
</dbReference>
<evidence type="ECO:0000313" key="2">
    <source>
        <dbReference type="Proteomes" id="UP000295573"/>
    </source>
</evidence>
<organism evidence="1 2">
    <name type="scientific">Kribbella antiqua</name>
    <dbReference type="NCBI Taxonomy" id="2512217"/>
    <lineage>
        <taxon>Bacteria</taxon>
        <taxon>Bacillati</taxon>
        <taxon>Actinomycetota</taxon>
        <taxon>Actinomycetes</taxon>
        <taxon>Propionibacteriales</taxon>
        <taxon>Kribbellaceae</taxon>
        <taxon>Kribbella</taxon>
    </lineage>
</organism>
<dbReference type="Gene3D" id="3.40.50.1820">
    <property type="entry name" value="alpha/beta hydrolase"/>
    <property type="match status" value="1"/>
</dbReference>